<dbReference type="InterPro" id="IPR037138">
    <property type="entry name" value="His_deacetylse_dom_sf"/>
</dbReference>
<organism evidence="2">
    <name type="scientific">freshwater metagenome</name>
    <dbReference type="NCBI Taxonomy" id="449393"/>
    <lineage>
        <taxon>unclassified sequences</taxon>
        <taxon>metagenomes</taxon>
        <taxon>ecological metagenomes</taxon>
    </lineage>
</organism>
<dbReference type="PANTHER" id="PTHR10625:SF19">
    <property type="entry name" value="HISTONE DEACETYLASE 12"/>
    <property type="match status" value="1"/>
</dbReference>
<dbReference type="Pfam" id="PF00850">
    <property type="entry name" value="Hist_deacetyl"/>
    <property type="match status" value="1"/>
</dbReference>
<sequence length="314" mass="33346">MNKQKKCSTQSIMSVFYSPDYIIDGAFDTIGKAGELADLLTLDPVAGTRIVKPVSATRRDIVSVHDETYVDRVLNGHGGQFSSDDESAVSVLATTGGVLRAVETVLENGGCAGSLSSGLHHAKYDSGSGYCTFNGLVIGARQAISLGAKRVLILDLDAHCGGGTKQLIGLLRDQDIDGIEQVDVSVSSFDQYHNATFAQLKIVGASDYLVTIQQSLDAIVDPGSIDLVIYNAGMDPHEKAGGLQGINTSVIRQREAMVFEWAKSFDLPIVWVLAGGYSGGSFTKRDVAALHRITVEEAARVYLNVTMIAASASD</sequence>
<dbReference type="EMBL" id="CAEZZP010000170">
    <property type="protein sequence ID" value="CAB4787323.1"/>
    <property type="molecule type" value="Genomic_DNA"/>
</dbReference>
<protein>
    <submittedName>
        <fullName evidence="2">Unannotated protein</fullName>
    </submittedName>
</protein>
<proteinExistence type="predicted"/>
<dbReference type="GO" id="GO:0040029">
    <property type="term" value="P:epigenetic regulation of gene expression"/>
    <property type="evidence" value="ECO:0007669"/>
    <property type="project" value="TreeGrafter"/>
</dbReference>
<reference evidence="2" key="1">
    <citation type="submission" date="2020-05" db="EMBL/GenBank/DDBJ databases">
        <authorList>
            <person name="Chiriac C."/>
            <person name="Salcher M."/>
            <person name="Ghai R."/>
            <person name="Kavagutti S V."/>
        </authorList>
    </citation>
    <scope>NUCLEOTIDE SEQUENCE</scope>
</reference>
<evidence type="ECO:0000313" key="2">
    <source>
        <dbReference type="EMBL" id="CAB4787323.1"/>
    </source>
</evidence>
<dbReference type="Gene3D" id="3.40.800.20">
    <property type="entry name" value="Histone deacetylase domain"/>
    <property type="match status" value="2"/>
</dbReference>
<dbReference type="SUPFAM" id="SSF52768">
    <property type="entry name" value="Arginase/deacetylase"/>
    <property type="match status" value="1"/>
</dbReference>
<dbReference type="InterPro" id="IPR023801">
    <property type="entry name" value="His_deacetylse_dom"/>
</dbReference>
<dbReference type="InterPro" id="IPR000286">
    <property type="entry name" value="HDACs"/>
</dbReference>
<dbReference type="PANTHER" id="PTHR10625">
    <property type="entry name" value="HISTONE DEACETYLASE HDAC1-RELATED"/>
    <property type="match status" value="1"/>
</dbReference>
<feature type="domain" description="Histone deacetylase" evidence="1">
    <location>
        <begin position="47"/>
        <end position="168"/>
    </location>
</feature>
<dbReference type="PRINTS" id="PR01270">
    <property type="entry name" value="HDASUPER"/>
</dbReference>
<dbReference type="GO" id="GO:0004407">
    <property type="term" value="F:histone deacetylase activity"/>
    <property type="evidence" value="ECO:0007669"/>
    <property type="project" value="TreeGrafter"/>
</dbReference>
<accession>A0A6J6WVQ9</accession>
<dbReference type="InterPro" id="IPR023696">
    <property type="entry name" value="Ureohydrolase_dom_sf"/>
</dbReference>
<evidence type="ECO:0000259" key="1">
    <source>
        <dbReference type="Pfam" id="PF00850"/>
    </source>
</evidence>
<name>A0A6J6WVQ9_9ZZZZ</name>
<gene>
    <name evidence="2" type="ORF">UFOPK2880_01793</name>
</gene>
<dbReference type="AlphaFoldDB" id="A0A6J6WVQ9"/>